<dbReference type="Proteomes" id="UP001147733">
    <property type="component" value="Unassembled WGS sequence"/>
</dbReference>
<dbReference type="GeneID" id="81389405"/>
<dbReference type="OrthoDB" id="3800389at2759"/>
<accession>A0A9W9ND67</accession>
<reference evidence="1" key="2">
    <citation type="journal article" date="2023" name="IMA Fungus">
        <title>Comparative genomic study of the Penicillium genus elucidates a diverse pangenome and 15 lateral gene transfer events.</title>
        <authorList>
            <person name="Petersen C."/>
            <person name="Sorensen T."/>
            <person name="Nielsen M.R."/>
            <person name="Sondergaard T.E."/>
            <person name="Sorensen J.L."/>
            <person name="Fitzpatrick D.A."/>
            <person name="Frisvad J.C."/>
            <person name="Nielsen K.L."/>
        </authorList>
    </citation>
    <scope>NUCLEOTIDE SEQUENCE</scope>
    <source>
        <strain evidence="1">IBT 23319</strain>
    </source>
</reference>
<sequence length="245" mass="27904">MKFSEIKSFLKPSHTTSDLPRVYSDKASDSTFKSPKTVTGDFQLASVIEELSELQKTHKHVLVQLREVERLRLLKDFALDASEKTWIDGTINDIQDAARDVALLLEPTRVQKETGNGRLSIGSQLRWKYHDSKRARDRKDRMIACHNSLMSVLNHLQRVEAPNTVARHELGVELPHKGSFYSVPDFSRSRIRADSVANFEDTRSVEIPDIRTQELNDLLAWRRSKGSPIHTSEELEIADGAHHKA</sequence>
<dbReference type="RefSeq" id="XP_056495302.1">
    <property type="nucleotide sequence ID" value="XM_056650238.1"/>
</dbReference>
<dbReference type="AlphaFoldDB" id="A0A9W9ND67"/>
<name>A0A9W9ND67_PENCI</name>
<protein>
    <submittedName>
        <fullName evidence="1">Uncharacterized protein</fullName>
    </submittedName>
</protein>
<organism evidence="1 2">
    <name type="scientific">Penicillium citrinum</name>
    <dbReference type="NCBI Taxonomy" id="5077"/>
    <lineage>
        <taxon>Eukaryota</taxon>
        <taxon>Fungi</taxon>
        <taxon>Dikarya</taxon>
        <taxon>Ascomycota</taxon>
        <taxon>Pezizomycotina</taxon>
        <taxon>Eurotiomycetes</taxon>
        <taxon>Eurotiomycetidae</taxon>
        <taxon>Eurotiales</taxon>
        <taxon>Aspergillaceae</taxon>
        <taxon>Penicillium</taxon>
    </lineage>
</organism>
<proteinExistence type="predicted"/>
<dbReference type="EMBL" id="JAPQKT010000010">
    <property type="protein sequence ID" value="KAJ5217708.1"/>
    <property type="molecule type" value="Genomic_DNA"/>
</dbReference>
<gene>
    <name evidence="1" type="ORF">N7469_011333</name>
</gene>
<evidence type="ECO:0000313" key="1">
    <source>
        <dbReference type="EMBL" id="KAJ5217708.1"/>
    </source>
</evidence>
<reference evidence="1" key="1">
    <citation type="submission" date="2022-11" db="EMBL/GenBank/DDBJ databases">
        <authorList>
            <person name="Petersen C."/>
        </authorList>
    </citation>
    <scope>NUCLEOTIDE SEQUENCE</scope>
    <source>
        <strain evidence="1">IBT 23319</strain>
    </source>
</reference>
<evidence type="ECO:0000313" key="2">
    <source>
        <dbReference type="Proteomes" id="UP001147733"/>
    </source>
</evidence>
<keyword evidence="2" id="KW-1185">Reference proteome</keyword>
<comment type="caution">
    <text evidence="1">The sequence shown here is derived from an EMBL/GenBank/DDBJ whole genome shotgun (WGS) entry which is preliminary data.</text>
</comment>